<dbReference type="Gene3D" id="1.20.910.10">
    <property type="entry name" value="Heme oxygenase-like"/>
    <property type="match status" value="1"/>
</dbReference>
<comment type="caution">
    <text evidence="1">The sequence shown here is derived from an EMBL/GenBank/DDBJ whole genome shotgun (WGS) entry which is preliminary data.</text>
</comment>
<organism evidence="1 2">
    <name type="scientific">Antiquaquibacter soli</name>
    <dbReference type="NCBI Taxonomy" id="3064523"/>
    <lineage>
        <taxon>Bacteria</taxon>
        <taxon>Bacillati</taxon>
        <taxon>Actinomycetota</taxon>
        <taxon>Actinomycetes</taxon>
        <taxon>Micrococcales</taxon>
        <taxon>Microbacteriaceae</taxon>
        <taxon>Antiquaquibacter</taxon>
    </lineage>
</organism>
<gene>
    <name evidence="1" type="ORF">Q5716_10880</name>
</gene>
<keyword evidence="2" id="KW-1185">Reference proteome</keyword>
<accession>A0ABT9BQN7</accession>
<evidence type="ECO:0000313" key="1">
    <source>
        <dbReference type="EMBL" id="MDO7882728.1"/>
    </source>
</evidence>
<dbReference type="SUPFAM" id="SSF48613">
    <property type="entry name" value="Heme oxygenase-like"/>
    <property type="match status" value="1"/>
</dbReference>
<dbReference type="Proteomes" id="UP001241072">
    <property type="component" value="Unassembled WGS sequence"/>
</dbReference>
<dbReference type="Pfam" id="PF14518">
    <property type="entry name" value="Haem_oxygenas_2"/>
    <property type="match status" value="1"/>
</dbReference>
<proteinExistence type="predicted"/>
<protein>
    <submittedName>
        <fullName evidence="1">Iron-containing redox enzyme family protein</fullName>
    </submittedName>
</protein>
<dbReference type="InterPro" id="IPR016084">
    <property type="entry name" value="Haem_Oase-like_multi-hlx"/>
</dbReference>
<dbReference type="EMBL" id="JAUQUB010000002">
    <property type="protein sequence ID" value="MDO7882728.1"/>
    <property type="molecule type" value="Genomic_DNA"/>
</dbReference>
<name>A0ABT9BQN7_9MICO</name>
<sequence length="346" mass="37656">MTMIADAPPAADLRPQARGPVSERLIQVLTGSPDDGAAWADLARAAARISPDALRDDDLQLSLFLLYGLHYGPAEWVRGEWEWHPELLSGRAALEERFEGDLRAQVPVPDEQQGAAGIPDLLFRMTGVQSGPSLSRHLAKKATREQAVESLIQRSIYTLKEADPHSWAIPRLSGRAKVALVEIQSDEYGAGRPARMHQSIFARAMDAAGLDSRYGAYVDVVPALTLASLNLMSLLGLHRRLRGAIVGHLAAYEMTSSIPCRKYADGFRRLGFAEEVVDYFEEHVEADAVHEQIAGRDLAGGLAEDDPETIPDIVFGAAACLHVDGLVGEHMLAAWERGESSLRTPA</sequence>
<reference evidence="1 2" key="1">
    <citation type="submission" date="2023-07" db="EMBL/GenBank/DDBJ databases">
        <title>Protaetiibacter sp. nov WY-16 isolated from soil.</title>
        <authorList>
            <person name="Liu B."/>
            <person name="Wan Y."/>
        </authorList>
    </citation>
    <scope>NUCLEOTIDE SEQUENCE [LARGE SCALE GENOMIC DNA]</scope>
    <source>
        <strain evidence="1 2">WY-16</strain>
    </source>
</reference>
<dbReference type="SMART" id="SM01236">
    <property type="entry name" value="Haem_oxygenase_2"/>
    <property type="match status" value="1"/>
</dbReference>
<evidence type="ECO:0000313" key="2">
    <source>
        <dbReference type="Proteomes" id="UP001241072"/>
    </source>
</evidence>
<dbReference type="RefSeq" id="WP_305003161.1">
    <property type="nucleotide sequence ID" value="NZ_JAUQUB010000002.1"/>
</dbReference>